<evidence type="ECO:0000313" key="3">
    <source>
        <dbReference type="Proteomes" id="UP000287171"/>
    </source>
</evidence>
<evidence type="ECO:0000259" key="1">
    <source>
        <dbReference type="Pfam" id="PF01966"/>
    </source>
</evidence>
<reference evidence="3" key="1">
    <citation type="submission" date="2018-12" db="EMBL/GenBank/DDBJ databases">
        <title>Tengunoibacter tsumagoiensis gen. nov., sp. nov., Dictyobacter kobayashii sp. nov., D. alpinus sp. nov., and D. joshuensis sp. nov. and description of Dictyobacteraceae fam. nov. within the order Ktedonobacterales isolated from Tengu-no-mugimeshi.</title>
        <authorList>
            <person name="Wang C.M."/>
            <person name="Zheng Y."/>
            <person name="Sakai Y."/>
            <person name="Toyoda A."/>
            <person name="Minakuchi Y."/>
            <person name="Abe K."/>
            <person name="Yokota A."/>
            <person name="Yabe S."/>
        </authorList>
    </citation>
    <scope>NUCLEOTIDE SEQUENCE [LARGE SCALE GENOMIC DNA]</scope>
    <source>
        <strain evidence="3">Uno16</strain>
    </source>
</reference>
<dbReference type="AlphaFoldDB" id="A0A402B4Z8"/>
<keyword evidence="2" id="KW-0378">Hydrolase</keyword>
<dbReference type="CDD" id="cd00077">
    <property type="entry name" value="HDc"/>
    <property type="match status" value="1"/>
</dbReference>
<dbReference type="InterPro" id="IPR003607">
    <property type="entry name" value="HD/PDEase_dom"/>
</dbReference>
<evidence type="ECO:0000313" key="2">
    <source>
        <dbReference type="EMBL" id="GCE26416.1"/>
    </source>
</evidence>
<dbReference type="GO" id="GO:0016787">
    <property type="term" value="F:hydrolase activity"/>
    <property type="evidence" value="ECO:0007669"/>
    <property type="project" value="UniProtKB-KW"/>
</dbReference>
<proteinExistence type="predicted"/>
<keyword evidence="3" id="KW-1185">Reference proteome</keyword>
<sequence>MGEIFHEEDKKLLIAAAYLHDIGYAPQLQKTSFHPLDGAWYLYSCNQDRLASLVAYHSESTFEAELRGLLPELEKIPREHSLIAEALTYCDMTTRGDGTQVSFSERLEDIFSRYDSDDIVYKAITAATPALRSDVEHTEQALNQKGLIIKI</sequence>
<dbReference type="Pfam" id="PF01966">
    <property type="entry name" value="HD"/>
    <property type="match status" value="1"/>
</dbReference>
<dbReference type="EMBL" id="BIFT01000001">
    <property type="protein sequence ID" value="GCE26416.1"/>
    <property type="molecule type" value="Genomic_DNA"/>
</dbReference>
<dbReference type="InterPro" id="IPR006674">
    <property type="entry name" value="HD_domain"/>
</dbReference>
<protein>
    <submittedName>
        <fullName evidence="2">Metal-dependent phosphohydrolase, HD subdomain protein</fullName>
    </submittedName>
</protein>
<dbReference type="Proteomes" id="UP000287171">
    <property type="component" value="Unassembled WGS sequence"/>
</dbReference>
<dbReference type="SUPFAM" id="SSF109604">
    <property type="entry name" value="HD-domain/PDEase-like"/>
    <property type="match status" value="1"/>
</dbReference>
<organism evidence="2 3">
    <name type="scientific">Dictyobacter alpinus</name>
    <dbReference type="NCBI Taxonomy" id="2014873"/>
    <lineage>
        <taxon>Bacteria</taxon>
        <taxon>Bacillati</taxon>
        <taxon>Chloroflexota</taxon>
        <taxon>Ktedonobacteria</taxon>
        <taxon>Ktedonobacterales</taxon>
        <taxon>Dictyobacteraceae</taxon>
        <taxon>Dictyobacter</taxon>
    </lineage>
</organism>
<gene>
    <name evidence="2" type="ORF">KDA_19000</name>
</gene>
<accession>A0A402B4Z8</accession>
<name>A0A402B4Z8_9CHLR</name>
<comment type="caution">
    <text evidence="2">The sequence shown here is derived from an EMBL/GenBank/DDBJ whole genome shotgun (WGS) entry which is preliminary data.</text>
</comment>
<feature type="domain" description="HD" evidence="1">
    <location>
        <begin position="7"/>
        <end position="67"/>
    </location>
</feature>